<evidence type="ECO:0000313" key="3">
    <source>
        <dbReference type="Proteomes" id="UP000737113"/>
    </source>
</evidence>
<reference evidence="2" key="1">
    <citation type="submission" date="2020-04" db="EMBL/GenBank/DDBJ databases">
        <title>Description of Shewanella salipaludis sp. nov., isolated from a salt marsh.</title>
        <authorList>
            <person name="Park S."/>
            <person name="Yoon J.-H."/>
        </authorList>
    </citation>
    <scope>NUCLEOTIDE SEQUENCE</scope>
    <source>
        <strain evidence="2">SHSM-M6</strain>
    </source>
</reference>
<protein>
    <recommendedName>
        <fullName evidence="4">TIGR02001 family outer membrane protein</fullName>
    </recommendedName>
</protein>
<dbReference type="EMBL" id="JAAXYH010000017">
    <property type="protein sequence ID" value="NMH66843.1"/>
    <property type="molecule type" value="Genomic_DNA"/>
</dbReference>
<dbReference type="Proteomes" id="UP000737113">
    <property type="component" value="Unassembled WGS sequence"/>
</dbReference>
<dbReference type="InterPro" id="IPR010239">
    <property type="entry name" value="CHP02001"/>
</dbReference>
<organism evidence="2 3">
    <name type="scientific">Shewanella salipaludis</name>
    <dbReference type="NCBI Taxonomy" id="2723052"/>
    <lineage>
        <taxon>Bacteria</taxon>
        <taxon>Pseudomonadati</taxon>
        <taxon>Pseudomonadota</taxon>
        <taxon>Gammaproteobacteria</taxon>
        <taxon>Alteromonadales</taxon>
        <taxon>Shewanellaceae</taxon>
        <taxon>Shewanella</taxon>
    </lineage>
</organism>
<evidence type="ECO:0000256" key="1">
    <source>
        <dbReference type="SAM" id="SignalP"/>
    </source>
</evidence>
<dbReference type="RefSeq" id="WP_169565570.1">
    <property type="nucleotide sequence ID" value="NZ_JAAXYH010000017.1"/>
</dbReference>
<keyword evidence="3" id="KW-1185">Reference proteome</keyword>
<proteinExistence type="predicted"/>
<name>A0A972FVH4_9GAMM</name>
<evidence type="ECO:0008006" key="4">
    <source>
        <dbReference type="Google" id="ProtNLM"/>
    </source>
</evidence>
<gene>
    <name evidence="2" type="ORF">HC757_16920</name>
</gene>
<evidence type="ECO:0000313" key="2">
    <source>
        <dbReference type="EMBL" id="NMH66843.1"/>
    </source>
</evidence>
<sequence length="230" mass="24757">MKKSLYRGLLLGTGMILSGNALAGVSGNIGVTSNYLWRGTSQTQDAVAVQGGLDYSHDSGLYVGSWVSSVDFGDDTSYELDLYGGYAGSLGEDIGYDLGYLYYAYPDANGNIDLHELYGSLSWKWFEIGYSHLIDAGDDVAAEPLDKKDLSYLHATVTVPLSDSLSLAAHYGYSSGDVVESWFGEDNYADYSLTLSAETQMGTVSFKLADTDLAGDDAKVVLGYSYSFDL</sequence>
<keyword evidence="1" id="KW-0732">Signal</keyword>
<feature type="signal peptide" evidence="1">
    <location>
        <begin position="1"/>
        <end position="23"/>
    </location>
</feature>
<comment type="caution">
    <text evidence="2">The sequence shown here is derived from an EMBL/GenBank/DDBJ whole genome shotgun (WGS) entry which is preliminary data.</text>
</comment>
<feature type="chain" id="PRO_5037133423" description="TIGR02001 family outer membrane protein" evidence="1">
    <location>
        <begin position="24"/>
        <end position="230"/>
    </location>
</feature>
<dbReference type="Pfam" id="PF09694">
    <property type="entry name" value="Gcw_chp"/>
    <property type="match status" value="1"/>
</dbReference>
<dbReference type="AlphaFoldDB" id="A0A972FVH4"/>
<dbReference type="NCBIfam" id="TIGR02001">
    <property type="entry name" value="gcw_chp"/>
    <property type="match status" value="1"/>
</dbReference>
<accession>A0A972FVH4</accession>